<evidence type="ECO:0000256" key="1">
    <source>
        <dbReference type="SAM" id="SignalP"/>
    </source>
</evidence>
<protein>
    <submittedName>
        <fullName evidence="2">Uncharacterized protein</fullName>
    </submittedName>
</protein>
<keyword evidence="3" id="KW-1185">Reference proteome</keyword>
<dbReference type="Proteomes" id="UP001153636">
    <property type="component" value="Chromosome 9"/>
</dbReference>
<keyword evidence="1" id="KW-0732">Signal</keyword>
<accession>A0A9P0D6E8</accession>
<evidence type="ECO:0000313" key="3">
    <source>
        <dbReference type="Proteomes" id="UP001153636"/>
    </source>
</evidence>
<gene>
    <name evidence="2" type="ORF">PSYICH_LOCUS15655</name>
</gene>
<proteinExistence type="predicted"/>
<feature type="signal peptide" evidence="1">
    <location>
        <begin position="1"/>
        <end position="17"/>
    </location>
</feature>
<feature type="chain" id="PRO_5040219216" evidence="1">
    <location>
        <begin position="18"/>
        <end position="152"/>
    </location>
</feature>
<reference evidence="2" key="1">
    <citation type="submission" date="2022-01" db="EMBL/GenBank/DDBJ databases">
        <authorList>
            <person name="King R."/>
        </authorList>
    </citation>
    <scope>NUCLEOTIDE SEQUENCE</scope>
</reference>
<dbReference type="EMBL" id="OV651821">
    <property type="protein sequence ID" value="CAH1115082.1"/>
    <property type="molecule type" value="Genomic_DNA"/>
</dbReference>
<dbReference type="OrthoDB" id="6689267at2759"/>
<evidence type="ECO:0000313" key="2">
    <source>
        <dbReference type="EMBL" id="CAH1115082.1"/>
    </source>
</evidence>
<dbReference type="AlphaFoldDB" id="A0A9P0D6E8"/>
<name>A0A9P0D6E8_9CUCU</name>
<sequence>MILVVVFCGAVVVSVQSQELRLQETKPGVCYKIHTPEQPKLYPNPRKPLYPNLHQSCTEWIKHDKMDCLSLKTQNDEVLILSCIGVKNRRRPGCYKIVNRDKREEIVCQKTDKKEGCNVITTRTNLNIVVGCFPRGYSPSLFDVRTRKPPRE</sequence>
<organism evidence="2 3">
    <name type="scientific">Psylliodes chrysocephalus</name>
    <dbReference type="NCBI Taxonomy" id="3402493"/>
    <lineage>
        <taxon>Eukaryota</taxon>
        <taxon>Metazoa</taxon>
        <taxon>Ecdysozoa</taxon>
        <taxon>Arthropoda</taxon>
        <taxon>Hexapoda</taxon>
        <taxon>Insecta</taxon>
        <taxon>Pterygota</taxon>
        <taxon>Neoptera</taxon>
        <taxon>Endopterygota</taxon>
        <taxon>Coleoptera</taxon>
        <taxon>Polyphaga</taxon>
        <taxon>Cucujiformia</taxon>
        <taxon>Chrysomeloidea</taxon>
        <taxon>Chrysomelidae</taxon>
        <taxon>Galerucinae</taxon>
        <taxon>Alticini</taxon>
        <taxon>Psylliodes</taxon>
    </lineage>
</organism>